<dbReference type="STRING" id="742152.A0A2H3IXR3"/>
<dbReference type="InterPro" id="IPR045339">
    <property type="entry name" value="DUF6534"/>
</dbReference>
<feature type="transmembrane region" description="Helical" evidence="1">
    <location>
        <begin position="49"/>
        <end position="74"/>
    </location>
</feature>
<dbReference type="Proteomes" id="UP000218811">
    <property type="component" value="Unassembled WGS sequence"/>
</dbReference>
<dbReference type="AlphaFoldDB" id="A0A2H3IXR3"/>
<keyword evidence="1" id="KW-1133">Transmembrane helix</keyword>
<dbReference type="OrthoDB" id="3270417at2759"/>
<name>A0A2H3IXR3_WOLCO</name>
<evidence type="ECO:0000259" key="2">
    <source>
        <dbReference type="Pfam" id="PF20152"/>
    </source>
</evidence>
<evidence type="ECO:0000256" key="1">
    <source>
        <dbReference type="SAM" id="Phobius"/>
    </source>
</evidence>
<keyword evidence="1" id="KW-0472">Membrane</keyword>
<feature type="transmembrane region" description="Helical" evidence="1">
    <location>
        <begin position="203"/>
        <end position="224"/>
    </location>
</feature>
<sequence length="323" mass="36774">MDLSNTLLNNTLGCTFIGVLFAVMFYGFGCAQTQYYFRHYPEDRIYLKAFVGFLWVLDTVRTILDVEYLWFYVIEHHGDPNGLSDFPSAFLAEFFLAALTIVVVQLYFIQTIWDFMKGKWYRLPVSFTMTALALLSFAGGTASVWEFTKDTEVALVLKNATVTASIQTVTAFVADIYIAISLSSILNGKRTGFSRTDNLITKLVAYAIHRGIFTALMQLLHFATFIGTLKDGPTKLIWSLFHFPGSKIYVNSLLALLNVRQHLRENKETRRNSGGIQLQEIFAQRSGTQTISRQDASHTRIVITTEVIHDEEIDMDLRRREKV</sequence>
<feature type="transmembrane region" description="Helical" evidence="1">
    <location>
        <begin position="86"/>
        <end position="108"/>
    </location>
</feature>
<organism evidence="3 4">
    <name type="scientific">Wolfiporia cocos (strain MD-104)</name>
    <name type="common">Brown rot fungus</name>
    <dbReference type="NCBI Taxonomy" id="742152"/>
    <lineage>
        <taxon>Eukaryota</taxon>
        <taxon>Fungi</taxon>
        <taxon>Dikarya</taxon>
        <taxon>Basidiomycota</taxon>
        <taxon>Agaricomycotina</taxon>
        <taxon>Agaricomycetes</taxon>
        <taxon>Polyporales</taxon>
        <taxon>Phaeolaceae</taxon>
        <taxon>Wolfiporia</taxon>
    </lineage>
</organism>
<accession>A0A2H3IXR3</accession>
<dbReference type="OMA" id="TENTHRT"/>
<feature type="transmembrane region" description="Helical" evidence="1">
    <location>
        <begin position="120"/>
        <end position="140"/>
    </location>
</feature>
<feature type="transmembrane region" description="Helical" evidence="1">
    <location>
        <begin position="160"/>
        <end position="182"/>
    </location>
</feature>
<gene>
    <name evidence="3" type="ORF">WOLCODRAFT_142042</name>
</gene>
<reference evidence="3 4" key="1">
    <citation type="journal article" date="2012" name="Science">
        <title>The Paleozoic origin of enzymatic lignin decomposition reconstructed from 31 fungal genomes.</title>
        <authorList>
            <person name="Floudas D."/>
            <person name="Binder M."/>
            <person name="Riley R."/>
            <person name="Barry K."/>
            <person name="Blanchette R.A."/>
            <person name="Henrissat B."/>
            <person name="Martinez A.T."/>
            <person name="Otillar R."/>
            <person name="Spatafora J.W."/>
            <person name="Yadav J.S."/>
            <person name="Aerts A."/>
            <person name="Benoit I."/>
            <person name="Boyd A."/>
            <person name="Carlson A."/>
            <person name="Copeland A."/>
            <person name="Coutinho P.M."/>
            <person name="de Vries R.P."/>
            <person name="Ferreira P."/>
            <person name="Findley K."/>
            <person name="Foster B."/>
            <person name="Gaskell J."/>
            <person name="Glotzer D."/>
            <person name="Gorecki P."/>
            <person name="Heitman J."/>
            <person name="Hesse C."/>
            <person name="Hori C."/>
            <person name="Igarashi K."/>
            <person name="Jurgens J.A."/>
            <person name="Kallen N."/>
            <person name="Kersten P."/>
            <person name="Kohler A."/>
            <person name="Kuees U."/>
            <person name="Kumar T.K.A."/>
            <person name="Kuo A."/>
            <person name="LaButti K."/>
            <person name="Larrondo L.F."/>
            <person name="Lindquist E."/>
            <person name="Ling A."/>
            <person name="Lombard V."/>
            <person name="Lucas S."/>
            <person name="Lundell T."/>
            <person name="Martin R."/>
            <person name="McLaughlin D.J."/>
            <person name="Morgenstern I."/>
            <person name="Morin E."/>
            <person name="Murat C."/>
            <person name="Nagy L.G."/>
            <person name="Nolan M."/>
            <person name="Ohm R.A."/>
            <person name="Patyshakuliyeva A."/>
            <person name="Rokas A."/>
            <person name="Ruiz-Duenas F.J."/>
            <person name="Sabat G."/>
            <person name="Salamov A."/>
            <person name="Samejima M."/>
            <person name="Schmutz J."/>
            <person name="Slot J.C."/>
            <person name="St John F."/>
            <person name="Stenlid J."/>
            <person name="Sun H."/>
            <person name="Sun S."/>
            <person name="Syed K."/>
            <person name="Tsang A."/>
            <person name="Wiebenga A."/>
            <person name="Young D."/>
            <person name="Pisabarro A."/>
            <person name="Eastwood D.C."/>
            <person name="Martin F."/>
            <person name="Cullen D."/>
            <person name="Grigoriev I.V."/>
            <person name="Hibbett D.S."/>
        </authorList>
    </citation>
    <scope>NUCLEOTIDE SEQUENCE [LARGE SCALE GENOMIC DNA]</scope>
    <source>
        <strain evidence="3 4">MD-104</strain>
    </source>
</reference>
<dbReference type="Pfam" id="PF20152">
    <property type="entry name" value="DUF6534"/>
    <property type="match status" value="1"/>
</dbReference>
<evidence type="ECO:0000313" key="4">
    <source>
        <dbReference type="Proteomes" id="UP000218811"/>
    </source>
</evidence>
<dbReference type="EMBL" id="KB467831">
    <property type="protein sequence ID" value="PCH34235.1"/>
    <property type="molecule type" value="Genomic_DNA"/>
</dbReference>
<dbReference type="PANTHER" id="PTHR40465">
    <property type="entry name" value="CHROMOSOME 1, WHOLE GENOME SHOTGUN SEQUENCE"/>
    <property type="match status" value="1"/>
</dbReference>
<feature type="domain" description="DUF6534" evidence="2">
    <location>
        <begin position="171"/>
        <end position="262"/>
    </location>
</feature>
<dbReference type="PANTHER" id="PTHR40465:SF1">
    <property type="entry name" value="DUF6534 DOMAIN-CONTAINING PROTEIN"/>
    <property type="match status" value="1"/>
</dbReference>
<feature type="transmembrane region" description="Helical" evidence="1">
    <location>
        <begin position="6"/>
        <end position="28"/>
    </location>
</feature>
<keyword evidence="1" id="KW-0812">Transmembrane</keyword>
<proteinExistence type="predicted"/>
<evidence type="ECO:0000313" key="3">
    <source>
        <dbReference type="EMBL" id="PCH34235.1"/>
    </source>
</evidence>
<protein>
    <recommendedName>
        <fullName evidence="2">DUF6534 domain-containing protein</fullName>
    </recommendedName>
</protein>
<keyword evidence="4" id="KW-1185">Reference proteome</keyword>
<feature type="transmembrane region" description="Helical" evidence="1">
    <location>
        <begin position="236"/>
        <end position="257"/>
    </location>
</feature>